<dbReference type="OrthoDB" id="5272396at2759"/>
<name>A0A2J6S6U1_HYAVF</name>
<dbReference type="InterPro" id="IPR038883">
    <property type="entry name" value="AN11006-like"/>
</dbReference>
<dbReference type="PANTHER" id="PTHR42085:SF1">
    <property type="entry name" value="F-BOX DOMAIN-CONTAINING PROTEIN"/>
    <property type="match status" value="1"/>
</dbReference>
<dbReference type="AlphaFoldDB" id="A0A2J6S6U1"/>
<organism evidence="1 2">
    <name type="scientific">Hyaloscypha variabilis (strain UAMH 11265 / GT02V1 / F)</name>
    <name type="common">Meliniomyces variabilis</name>
    <dbReference type="NCBI Taxonomy" id="1149755"/>
    <lineage>
        <taxon>Eukaryota</taxon>
        <taxon>Fungi</taxon>
        <taxon>Dikarya</taxon>
        <taxon>Ascomycota</taxon>
        <taxon>Pezizomycotina</taxon>
        <taxon>Leotiomycetes</taxon>
        <taxon>Helotiales</taxon>
        <taxon>Hyaloscyphaceae</taxon>
        <taxon>Hyaloscypha</taxon>
        <taxon>Hyaloscypha variabilis</taxon>
    </lineage>
</organism>
<sequence>MPTTFLDLPREIRDEIYFHALISQTGVVSPHLIPPRPSFKPSSIKPLSPPSSTPTSSQLVGRFRLYTNPPKLCPIRVFEPETWRDKHPYISLNLPRTCRQIYFETQFLFWERNTFYFSNANAGVIRTMKMMGQVSSRLITSVVIQMDNDSDLTRLMSKTLNVLASRARFGNFRRLELVWDEEQFKILMNMARQIPMARARQYDELLEGLRTGESGGRFERTIRLPSLVGQRGREAEACARDLHFAFGGKLFWGDVLGWENWKQVMPGEA</sequence>
<protein>
    <recommendedName>
        <fullName evidence="3">F-box domain-containing protein</fullName>
    </recommendedName>
</protein>
<evidence type="ECO:0000313" key="2">
    <source>
        <dbReference type="Proteomes" id="UP000235786"/>
    </source>
</evidence>
<proteinExistence type="predicted"/>
<dbReference type="PANTHER" id="PTHR42085">
    <property type="entry name" value="F-BOX DOMAIN-CONTAINING PROTEIN"/>
    <property type="match status" value="1"/>
</dbReference>
<gene>
    <name evidence="1" type="ORF">L207DRAFT_577347</name>
</gene>
<evidence type="ECO:0000313" key="1">
    <source>
        <dbReference type="EMBL" id="PMD46487.1"/>
    </source>
</evidence>
<accession>A0A2J6S6U1</accession>
<evidence type="ECO:0008006" key="3">
    <source>
        <dbReference type="Google" id="ProtNLM"/>
    </source>
</evidence>
<dbReference type="EMBL" id="KZ613939">
    <property type="protein sequence ID" value="PMD46487.1"/>
    <property type="molecule type" value="Genomic_DNA"/>
</dbReference>
<reference evidence="1 2" key="1">
    <citation type="submission" date="2016-04" db="EMBL/GenBank/DDBJ databases">
        <title>A degradative enzymes factory behind the ericoid mycorrhizal symbiosis.</title>
        <authorList>
            <consortium name="DOE Joint Genome Institute"/>
            <person name="Martino E."/>
            <person name="Morin E."/>
            <person name="Grelet G."/>
            <person name="Kuo A."/>
            <person name="Kohler A."/>
            <person name="Daghino S."/>
            <person name="Barry K."/>
            <person name="Choi C."/>
            <person name="Cichocki N."/>
            <person name="Clum A."/>
            <person name="Copeland A."/>
            <person name="Hainaut M."/>
            <person name="Haridas S."/>
            <person name="Labutti K."/>
            <person name="Lindquist E."/>
            <person name="Lipzen A."/>
            <person name="Khouja H.-R."/>
            <person name="Murat C."/>
            <person name="Ohm R."/>
            <person name="Olson A."/>
            <person name="Spatafora J."/>
            <person name="Veneault-Fourrey C."/>
            <person name="Henrissat B."/>
            <person name="Grigoriev I."/>
            <person name="Martin F."/>
            <person name="Perotto S."/>
        </authorList>
    </citation>
    <scope>NUCLEOTIDE SEQUENCE [LARGE SCALE GENOMIC DNA]</scope>
    <source>
        <strain evidence="1 2">F</strain>
    </source>
</reference>
<dbReference type="Proteomes" id="UP000235786">
    <property type="component" value="Unassembled WGS sequence"/>
</dbReference>
<keyword evidence="2" id="KW-1185">Reference proteome</keyword>